<evidence type="ECO:0000259" key="15">
    <source>
        <dbReference type="Pfam" id="PF04563"/>
    </source>
</evidence>
<evidence type="ECO:0000259" key="16">
    <source>
        <dbReference type="Pfam" id="PF04565"/>
    </source>
</evidence>
<dbReference type="InterPro" id="IPR007121">
    <property type="entry name" value="RNA_pol_bsu_CS"/>
</dbReference>
<dbReference type="Pfam" id="PF06883">
    <property type="entry name" value="RNA_pol_Rpa2_4"/>
    <property type="match status" value="1"/>
</dbReference>
<evidence type="ECO:0000259" key="17">
    <source>
        <dbReference type="Pfam" id="PF06883"/>
    </source>
</evidence>
<evidence type="ECO:0000313" key="18">
    <source>
        <dbReference type="EMBL" id="KAK7602983.1"/>
    </source>
</evidence>
<dbReference type="Pfam" id="PF00562">
    <property type="entry name" value="RNA_pol_Rpb2_6"/>
    <property type="match status" value="1"/>
</dbReference>
<evidence type="ECO:0000256" key="8">
    <source>
        <dbReference type="ARBA" id="ARBA00023242"/>
    </source>
</evidence>
<dbReference type="Gene3D" id="3.90.1110.10">
    <property type="entry name" value="RNA polymerase Rpb2, domain 2"/>
    <property type="match status" value="1"/>
</dbReference>
<dbReference type="Gene3D" id="2.40.270.10">
    <property type="entry name" value="DNA-directed RNA polymerase, subunit 2, domain 6"/>
    <property type="match status" value="1"/>
</dbReference>
<comment type="catalytic activity">
    <reaction evidence="9">
        <text>RNA(n) + a ribonucleoside 5'-triphosphate = RNA(n+1) + diphosphate</text>
        <dbReference type="Rhea" id="RHEA:21248"/>
        <dbReference type="Rhea" id="RHEA-COMP:14527"/>
        <dbReference type="Rhea" id="RHEA-COMP:17342"/>
        <dbReference type="ChEBI" id="CHEBI:33019"/>
        <dbReference type="ChEBI" id="CHEBI:61557"/>
        <dbReference type="ChEBI" id="CHEBI:140395"/>
        <dbReference type="EC" id="2.7.7.6"/>
    </reaction>
    <physiologicalReaction direction="left-to-right" evidence="9">
        <dbReference type="Rhea" id="RHEA:21249"/>
    </physiologicalReaction>
</comment>
<sequence length="1147" mass="129684">MDATRYPTKAKLSSRDTELLKVFGQPHIDSFNFFTGVGLQRAIRDLYPVEFLTSNETKIKLQITKAKISAPHIPDGCFGTKTEKIYPLECRQRKATYGGPLNITLAWSINDGPQQIISVNVAKIPIMLQSNMCNLNKLSQKALVKVGEHENEWGGYFVVKGQPRLVRMLLNTRRNYPIAMKRSTWKSRDVNFTDIGVYIRCVSSDETSVNNVLHFLTDGSMKLMIHYRKSLFFVPVFLILRCLVDYTDSTIFNYLIKGFENDGYKKNCVIEMMRAIRDNNLHTQLDSLCYLGKLFRARIRDIPDWFSDEKIGLFVLKQTVLIHLKDNRDKFRLMVMMIQKLFQAARGHCLLESPDTVMFQEILLGGHTCLKIIKEKLQLWLHTLKSFILKQDKGNSPFTDNVFANCIRKADFITSSLENFFATGNLVSQSGVGLPQDKGLTIIAENISIMRYMSHFRAVHRGSAFEKMRTTEPRQLLSDAWGFICPVHTPDGTPCGLLNHLTRTCQISDIPDKDALQKVSSILVNLGMIPLTESSLKAEHSQNCKVATFKLYYSVMLDGRILGHVTNVMARKLTDTLRYYKVIGEVPKTLEIILLEHKEDEENTVQFPGIFLFSGPARMMRPVKNISLNQIELIGSFEQVYLNVALQSDPIIPGVYTHQELDDADFLSFAASLTPLPDFNQSPRNMYQCQMGKQTMGTACHNWSLRADTKLYRLQTPTSPLFRPVHHDLMGIDDFPMGTNAVVAVVSFTGFDMEDAMIINQSSLDRGFAHGSIYKCELVELNQNMYFERDPTKTEELAKTLDIDGLPFVGARIKPNEAYYCYFDVTMQNYSYVKYTGKEEVFVEAVRQCGDFSTVAKPVAKVSILFRLTRNPSVGDKFASRAGQKGIFSLAYRCEDMPFTEDGIVPDIIFNPHGFPSRMTIAMMIEFMAGKSAAMHGLVHDASPFKFGEGESAINHFGELLAKAGYNFRGNERMYSGTNGLEMEADIFCGIIHYQRLRHMVSDKWQVRSTGPVDVITRQPLKGLKRGGGGRIGEMERDALIAHGATSILLDRLVHCSDRSVVLLCTECNSLIAPTVILESKSEIKLRKKICKACQSSKSVCEIGIPYALRYLLAELASINVNVKIILENNDKNDHEYDDNVDTVLME</sequence>
<dbReference type="GO" id="GO:0006351">
    <property type="term" value="P:DNA-templated transcription"/>
    <property type="evidence" value="ECO:0007669"/>
    <property type="project" value="InterPro"/>
</dbReference>
<dbReference type="InterPro" id="IPR009674">
    <property type="entry name" value="Rpa2_dom_4"/>
</dbReference>
<keyword evidence="5 11" id="KW-0808">Transferase</keyword>
<dbReference type="GO" id="GO:0005634">
    <property type="term" value="C:nucleus"/>
    <property type="evidence" value="ECO:0007669"/>
    <property type="project" value="UniProtKB-SubCell"/>
</dbReference>
<dbReference type="Pfam" id="PF04565">
    <property type="entry name" value="RNA_pol_Rpb2_3"/>
    <property type="match status" value="1"/>
</dbReference>
<dbReference type="EMBL" id="JBBCAQ010000006">
    <property type="protein sequence ID" value="KAK7602983.1"/>
    <property type="molecule type" value="Genomic_DNA"/>
</dbReference>
<dbReference type="InterPro" id="IPR007642">
    <property type="entry name" value="RNA_pol_Rpb2_2"/>
</dbReference>
<evidence type="ECO:0000256" key="1">
    <source>
        <dbReference type="ARBA" id="ARBA00004123"/>
    </source>
</evidence>
<gene>
    <name evidence="18" type="ORF">V9T40_002982</name>
</gene>
<dbReference type="Gene3D" id="3.90.1800.10">
    <property type="entry name" value="RNA polymerase alpha subunit dimerisation domain"/>
    <property type="match status" value="1"/>
</dbReference>
<dbReference type="EC" id="2.7.7.6" evidence="11"/>
<feature type="domain" description="DNA-directed RNA polymerase subunit 2 hybrid-binding" evidence="12">
    <location>
        <begin position="671"/>
        <end position="1025"/>
    </location>
</feature>
<dbReference type="Pfam" id="PF04561">
    <property type="entry name" value="RNA_pol_Rpb2_2"/>
    <property type="match status" value="1"/>
</dbReference>
<dbReference type="Pfam" id="PF04563">
    <property type="entry name" value="RNA_pol_Rpb2_1"/>
    <property type="match status" value="1"/>
</dbReference>
<evidence type="ECO:0000256" key="9">
    <source>
        <dbReference type="ARBA" id="ARBA00047768"/>
    </source>
</evidence>
<evidence type="ECO:0000259" key="12">
    <source>
        <dbReference type="Pfam" id="PF00562"/>
    </source>
</evidence>
<evidence type="ECO:0000256" key="2">
    <source>
        <dbReference type="ARBA" id="ARBA00006835"/>
    </source>
</evidence>
<comment type="subunit">
    <text evidence="3">Component of the RNA polymerase I (Pol I) complex consisting of at least 13 subunits.</text>
</comment>
<dbReference type="Proteomes" id="UP001367676">
    <property type="component" value="Unassembled WGS sequence"/>
</dbReference>
<dbReference type="GO" id="GO:0003899">
    <property type="term" value="F:DNA-directed RNA polymerase activity"/>
    <property type="evidence" value="ECO:0007669"/>
    <property type="project" value="UniProtKB-EC"/>
</dbReference>
<evidence type="ECO:0000256" key="5">
    <source>
        <dbReference type="ARBA" id="ARBA00022679"/>
    </source>
</evidence>
<comment type="function">
    <text evidence="11">DNA-dependent RNA polymerase catalyzes the transcription of DNA into RNA using the four ribonucleoside triphosphates as substrates.</text>
</comment>
<feature type="domain" description="RNA polymerase beta subunit protrusion" evidence="15">
    <location>
        <begin position="25"/>
        <end position="414"/>
    </location>
</feature>
<dbReference type="FunFam" id="2.40.270.10:FF:000011">
    <property type="entry name" value="DNA-directed RNA polymerase subunit beta"/>
    <property type="match status" value="1"/>
</dbReference>
<dbReference type="AlphaFoldDB" id="A0AAN9TRW4"/>
<dbReference type="SUPFAM" id="SSF64484">
    <property type="entry name" value="beta and beta-prime subunits of DNA dependent RNA-polymerase"/>
    <property type="match status" value="1"/>
</dbReference>
<dbReference type="InterPro" id="IPR015712">
    <property type="entry name" value="DNA-dir_RNA_pol_su2"/>
</dbReference>
<dbReference type="Gene3D" id="2.40.50.150">
    <property type="match status" value="1"/>
</dbReference>
<dbReference type="GO" id="GO:0003677">
    <property type="term" value="F:DNA binding"/>
    <property type="evidence" value="ECO:0007669"/>
    <property type="project" value="InterPro"/>
</dbReference>
<name>A0AAN9TRW4_9HEMI</name>
<feature type="domain" description="RNA polymerase Rpb2" evidence="13">
    <location>
        <begin position="1028"/>
        <end position="1127"/>
    </location>
</feature>
<comment type="similarity">
    <text evidence="2 10">Belongs to the RNA polymerase beta chain family.</text>
</comment>
<dbReference type="FunFam" id="3.90.1100.10:FF:000008">
    <property type="entry name" value="DNA-directed RNA polymerase subunit beta"/>
    <property type="match status" value="1"/>
</dbReference>
<evidence type="ECO:0000256" key="11">
    <source>
        <dbReference type="RuleBase" id="RU363031"/>
    </source>
</evidence>
<evidence type="ECO:0000259" key="13">
    <source>
        <dbReference type="Pfam" id="PF04560"/>
    </source>
</evidence>
<dbReference type="InterPro" id="IPR007645">
    <property type="entry name" value="RNA_pol_Rpb2_3"/>
</dbReference>
<evidence type="ECO:0000256" key="10">
    <source>
        <dbReference type="RuleBase" id="RU000434"/>
    </source>
</evidence>
<feature type="domain" description="RNA polymerase Rpb2" evidence="16">
    <location>
        <begin position="443"/>
        <end position="507"/>
    </location>
</feature>
<dbReference type="GO" id="GO:0000428">
    <property type="term" value="C:DNA-directed RNA polymerase complex"/>
    <property type="evidence" value="ECO:0007669"/>
    <property type="project" value="UniProtKB-KW"/>
</dbReference>
<dbReference type="Gene3D" id="3.90.1100.10">
    <property type="match status" value="2"/>
</dbReference>
<comment type="caution">
    <text evidence="18">The sequence shown here is derived from an EMBL/GenBank/DDBJ whole genome shotgun (WGS) entry which is preliminary data.</text>
</comment>
<keyword evidence="19" id="KW-1185">Reference proteome</keyword>
<accession>A0AAN9TRW4</accession>
<dbReference type="PROSITE" id="PS01166">
    <property type="entry name" value="RNA_POL_BETA"/>
    <property type="match status" value="1"/>
</dbReference>
<dbReference type="GO" id="GO:0032549">
    <property type="term" value="F:ribonucleoside binding"/>
    <property type="evidence" value="ECO:0007669"/>
    <property type="project" value="InterPro"/>
</dbReference>
<keyword evidence="8" id="KW-0539">Nucleus</keyword>
<dbReference type="InterPro" id="IPR007641">
    <property type="entry name" value="RNA_pol_Rpb2_7"/>
</dbReference>
<reference evidence="18 19" key="1">
    <citation type="submission" date="2024-03" db="EMBL/GenBank/DDBJ databases">
        <title>Adaptation during the transition from Ophiocordyceps entomopathogen to insect associate is accompanied by gene loss and intensified selection.</title>
        <authorList>
            <person name="Ward C.M."/>
            <person name="Onetto C.A."/>
            <person name="Borneman A.R."/>
        </authorList>
    </citation>
    <scope>NUCLEOTIDE SEQUENCE [LARGE SCALE GENOMIC DNA]</scope>
    <source>
        <strain evidence="18">AWRI1</strain>
        <tissue evidence="18">Single Adult Female</tissue>
    </source>
</reference>
<dbReference type="InterPro" id="IPR037033">
    <property type="entry name" value="DNA-dir_RNAP_su2_hyb_sf"/>
</dbReference>
<keyword evidence="4 11" id="KW-0240">DNA-directed RNA polymerase</keyword>
<dbReference type="CDD" id="cd00653">
    <property type="entry name" value="RNA_pol_B_RPB2"/>
    <property type="match status" value="1"/>
</dbReference>
<dbReference type="InterPro" id="IPR014724">
    <property type="entry name" value="RNA_pol_RPB2_OB-fold"/>
</dbReference>
<evidence type="ECO:0000256" key="4">
    <source>
        <dbReference type="ARBA" id="ARBA00022478"/>
    </source>
</evidence>
<protein>
    <recommendedName>
        <fullName evidence="11">DNA-directed RNA polymerase subunit beta</fullName>
        <ecNumber evidence="11">2.7.7.6</ecNumber>
    </recommendedName>
</protein>
<keyword evidence="7 11" id="KW-0804">Transcription</keyword>
<evidence type="ECO:0000256" key="6">
    <source>
        <dbReference type="ARBA" id="ARBA00022695"/>
    </source>
</evidence>
<evidence type="ECO:0000259" key="14">
    <source>
        <dbReference type="Pfam" id="PF04561"/>
    </source>
</evidence>
<evidence type="ECO:0000256" key="3">
    <source>
        <dbReference type="ARBA" id="ARBA00011251"/>
    </source>
</evidence>
<evidence type="ECO:0000313" key="19">
    <source>
        <dbReference type="Proteomes" id="UP001367676"/>
    </source>
</evidence>
<dbReference type="InterPro" id="IPR007644">
    <property type="entry name" value="RNA_pol_bsu_protrusion"/>
</dbReference>
<proteinExistence type="inferred from homology"/>
<evidence type="ECO:0000256" key="7">
    <source>
        <dbReference type="ARBA" id="ARBA00023163"/>
    </source>
</evidence>
<dbReference type="Pfam" id="PF04560">
    <property type="entry name" value="RNA_pol_Rpb2_7"/>
    <property type="match status" value="1"/>
</dbReference>
<feature type="domain" description="RNA polymerase Rpb2" evidence="14">
    <location>
        <begin position="173"/>
        <end position="362"/>
    </location>
</feature>
<organism evidence="18 19">
    <name type="scientific">Parthenolecanium corni</name>
    <dbReference type="NCBI Taxonomy" id="536013"/>
    <lineage>
        <taxon>Eukaryota</taxon>
        <taxon>Metazoa</taxon>
        <taxon>Ecdysozoa</taxon>
        <taxon>Arthropoda</taxon>
        <taxon>Hexapoda</taxon>
        <taxon>Insecta</taxon>
        <taxon>Pterygota</taxon>
        <taxon>Neoptera</taxon>
        <taxon>Paraneoptera</taxon>
        <taxon>Hemiptera</taxon>
        <taxon>Sternorrhyncha</taxon>
        <taxon>Coccoidea</taxon>
        <taxon>Coccidae</taxon>
        <taxon>Parthenolecanium</taxon>
    </lineage>
</organism>
<dbReference type="InterPro" id="IPR037034">
    <property type="entry name" value="RNA_pol_Rpb2_2_sf"/>
</dbReference>
<keyword evidence="6 11" id="KW-0548">Nucleotidyltransferase</keyword>
<dbReference type="PANTHER" id="PTHR20856">
    <property type="entry name" value="DNA-DIRECTED RNA POLYMERASE I SUBUNIT 2"/>
    <property type="match status" value="1"/>
</dbReference>
<dbReference type="InterPro" id="IPR007120">
    <property type="entry name" value="DNA-dir_RNAP_su2_dom"/>
</dbReference>
<feature type="domain" description="DNA-directed RNA polymerase I subunit RPA2" evidence="17">
    <location>
        <begin position="562"/>
        <end position="621"/>
    </location>
</feature>
<comment type="subcellular location">
    <subcellularLocation>
        <location evidence="1">Nucleus</location>
    </subcellularLocation>
</comment>